<dbReference type="EMBL" id="JAAONZ010000006">
    <property type="protein sequence ID" value="NHO65980.1"/>
    <property type="molecule type" value="Genomic_DNA"/>
</dbReference>
<reference evidence="4" key="1">
    <citation type="submission" date="2020-03" db="EMBL/GenBank/DDBJ databases">
        <authorList>
            <person name="Guo F."/>
        </authorList>
    </citation>
    <scope>NUCLEOTIDE SEQUENCE</scope>
    <source>
        <strain evidence="4">JCM 30134</strain>
    </source>
</reference>
<dbReference type="InterPro" id="IPR006683">
    <property type="entry name" value="Thioestr_dom"/>
</dbReference>
<feature type="domain" description="Thioesterase" evidence="3">
    <location>
        <begin position="42"/>
        <end position="114"/>
    </location>
</feature>
<evidence type="ECO:0000313" key="5">
    <source>
        <dbReference type="Proteomes" id="UP000787472"/>
    </source>
</evidence>
<accession>A0A9E5JW48</accession>
<evidence type="ECO:0000256" key="2">
    <source>
        <dbReference type="ARBA" id="ARBA00022801"/>
    </source>
</evidence>
<evidence type="ECO:0000313" key="4">
    <source>
        <dbReference type="EMBL" id="NHO65980.1"/>
    </source>
</evidence>
<dbReference type="PANTHER" id="PTHR21660">
    <property type="entry name" value="THIOESTERASE SUPERFAMILY MEMBER-RELATED"/>
    <property type="match status" value="1"/>
</dbReference>
<keyword evidence="5" id="KW-1185">Reference proteome</keyword>
<dbReference type="AlphaFoldDB" id="A0A9E5JW48"/>
<dbReference type="InterPro" id="IPR029069">
    <property type="entry name" value="HotDog_dom_sf"/>
</dbReference>
<dbReference type="PANTHER" id="PTHR21660:SF1">
    <property type="entry name" value="ACYL-COENZYME A THIOESTERASE 13"/>
    <property type="match status" value="1"/>
</dbReference>
<dbReference type="Proteomes" id="UP000787472">
    <property type="component" value="Unassembled WGS sequence"/>
</dbReference>
<gene>
    <name evidence="4" type="ORF">G8770_10540</name>
</gene>
<dbReference type="Gene3D" id="3.10.129.10">
    <property type="entry name" value="Hotdog Thioesterase"/>
    <property type="match status" value="1"/>
</dbReference>
<organism evidence="4 5">
    <name type="scientific">Pseudomaricurvus hydrocarbonicus</name>
    <dbReference type="NCBI Taxonomy" id="1470433"/>
    <lineage>
        <taxon>Bacteria</taxon>
        <taxon>Pseudomonadati</taxon>
        <taxon>Pseudomonadota</taxon>
        <taxon>Gammaproteobacteria</taxon>
        <taxon>Cellvibrionales</taxon>
        <taxon>Cellvibrionaceae</taxon>
        <taxon>Pseudomaricurvus</taxon>
    </lineage>
</organism>
<comment type="similarity">
    <text evidence="1">Belongs to the thioesterase PaaI family.</text>
</comment>
<protein>
    <submittedName>
        <fullName evidence="4">PaaI family thioesterase</fullName>
    </submittedName>
</protein>
<sequence>MDNWTRREMKGIPASLEALWTQKGDDGWRYAVKLDESHANAQGLIHGGVLMTFMDHALSLMVWEKSDRAFCSTVHLDSHFLSAVRPPAFVELEGEILKQGRNLAFARGVLKVEGKAVMEGKGVWSITRPQPSDG</sequence>
<name>A0A9E5JW48_9GAMM</name>
<dbReference type="SUPFAM" id="SSF54637">
    <property type="entry name" value="Thioesterase/thiol ester dehydrase-isomerase"/>
    <property type="match status" value="1"/>
</dbReference>
<evidence type="ECO:0000259" key="3">
    <source>
        <dbReference type="Pfam" id="PF03061"/>
    </source>
</evidence>
<dbReference type="CDD" id="cd03443">
    <property type="entry name" value="PaaI_thioesterase"/>
    <property type="match status" value="1"/>
</dbReference>
<dbReference type="InterPro" id="IPR039298">
    <property type="entry name" value="ACOT13"/>
</dbReference>
<proteinExistence type="inferred from homology"/>
<dbReference type="RefSeq" id="WP_167185931.1">
    <property type="nucleotide sequence ID" value="NZ_JAAONZ010000006.1"/>
</dbReference>
<comment type="caution">
    <text evidence="4">The sequence shown here is derived from an EMBL/GenBank/DDBJ whole genome shotgun (WGS) entry which is preliminary data.</text>
</comment>
<dbReference type="GO" id="GO:0047617">
    <property type="term" value="F:fatty acyl-CoA hydrolase activity"/>
    <property type="evidence" value="ECO:0007669"/>
    <property type="project" value="InterPro"/>
</dbReference>
<keyword evidence="2" id="KW-0378">Hydrolase</keyword>
<dbReference type="Pfam" id="PF03061">
    <property type="entry name" value="4HBT"/>
    <property type="match status" value="1"/>
</dbReference>
<evidence type="ECO:0000256" key="1">
    <source>
        <dbReference type="ARBA" id="ARBA00008324"/>
    </source>
</evidence>